<dbReference type="EMBL" id="KV878893">
    <property type="protein sequence ID" value="OJJ86143.1"/>
    <property type="molecule type" value="Genomic_DNA"/>
</dbReference>
<dbReference type="GeneID" id="34462441"/>
<evidence type="ECO:0000313" key="1">
    <source>
        <dbReference type="EMBL" id="OJJ86143.1"/>
    </source>
</evidence>
<dbReference type="AlphaFoldDB" id="A0A1L9VQE5"/>
<sequence length="426" mass="48665">MGLNSTSKHFFRKFKSLSLHRRKESPSPHTPLCDLPLELVELVASSLQPSDLGALRMSCKAIYGKASSVFWRVSLQSIKTDLSCANLRELEMISRDAQLRCYVNHMVFTGFDECLENLGEGYKWSSHRHQSGHLVNLQEHPAVKQLCNILCQLVSCKSFEIYAVITKVRDQSDNDNFRPTDSITTLLDVVARTHHPVTALIVNFMDEFNYAPDPQRLQVSDKDQFIAVGQHLEQLKLIYTLEHDIVRDWTFNILLHAPNLHTLHLKNHGLSGYTELIHRLASVDGPWSQLQELQLESIPVSIEDLMVLLQRCRHSLRVLKINIMRMYANVEDIKRMFQSLSSFPVLESVSFDNFTLGVVRRDYFIHFPVVTENPFVDESQGTKFEFASNNTRGWPRVFRVAYSGPKMDVALDILARTVDGAPASIL</sequence>
<dbReference type="InterPro" id="IPR036047">
    <property type="entry name" value="F-box-like_dom_sf"/>
</dbReference>
<evidence type="ECO:0000313" key="2">
    <source>
        <dbReference type="Proteomes" id="UP000184300"/>
    </source>
</evidence>
<gene>
    <name evidence="1" type="ORF">ASPGLDRAFT_45176</name>
</gene>
<organism evidence="1 2">
    <name type="scientific">Aspergillus glaucus CBS 516.65</name>
    <dbReference type="NCBI Taxonomy" id="1160497"/>
    <lineage>
        <taxon>Eukaryota</taxon>
        <taxon>Fungi</taxon>
        <taxon>Dikarya</taxon>
        <taxon>Ascomycota</taxon>
        <taxon>Pezizomycotina</taxon>
        <taxon>Eurotiomycetes</taxon>
        <taxon>Eurotiomycetidae</taxon>
        <taxon>Eurotiales</taxon>
        <taxon>Aspergillaceae</taxon>
        <taxon>Aspergillus</taxon>
        <taxon>Aspergillus subgen. Aspergillus</taxon>
    </lineage>
</organism>
<name>A0A1L9VQE5_ASPGL</name>
<dbReference type="SUPFAM" id="SSF52047">
    <property type="entry name" value="RNI-like"/>
    <property type="match status" value="1"/>
</dbReference>
<dbReference type="OrthoDB" id="4402051at2759"/>
<keyword evidence="2" id="KW-1185">Reference proteome</keyword>
<dbReference type="VEuPathDB" id="FungiDB:ASPGLDRAFT_45176"/>
<reference evidence="2" key="1">
    <citation type="journal article" date="2017" name="Genome Biol.">
        <title>Comparative genomics reveals high biological diversity and specific adaptations in the industrially and medically important fungal genus Aspergillus.</title>
        <authorList>
            <person name="de Vries R.P."/>
            <person name="Riley R."/>
            <person name="Wiebenga A."/>
            <person name="Aguilar-Osorio G."/>
            <person name="Amillis S."/>
            <person name="Uchima C.A."/>
            <person name="Anderluh G."/>
            <person name="Asadollahi M."/>
            <person name="Askin M."/>
            <person name="Barry K."/>
            <person name="Battaglia E."/>
            <person name="Bayram O."/>
            <person name="Benocci T."/>
            <person name="Braus-Stromeyer S.A."/>
            <person name="Caldana C."/>
            <person name="Canovas D."/>
            <person name="Cerqueira G.C."/>
            <person name="Chen F."/>
            <person name="Chen W."/>
            <person name="Choi C."/>
            <person name="Clum A."/>
            <person name="Dos Santos R.A."/>
            <person name="Damasio A.R."/>
            <person name="Diallinas G."/>
            <person name="Emri T."/>
            <person name="Fekete E."/>
            <person name="Flipphi M."/>
            <person name="Freyberg S."/>
            <person name="Gallo A."/>
            <person name="Gournas C."/>
            <person name="Habgood R."/>
            <person name="Hainaut M."/>
            <person name="Harispe M.L."/>
            <person name="Henrissat B."/>
            <person name="Hilden K.S."/>
            <person name="Hope R."/>
            <person name="Hossain A."/>
            <person name="Karabika E."/>
            <person name="Karaffa L."/>
            <person name="Karanyi Z."/>
            <person name="Krasevec N."/>
            <person name="Kuo A."/>
            <person name="Kusch H."/>
            <person name="LaButti K."/>
            <person name="Lagendijk E.L."/>
            <person name="Lapidus A."/>
            <person name="Levasseur A."/>
            <person name="Lindquist E."/>
            <person name="Lipzen A."/>
            <person name="Logrieco A.F."/>
            <person name="MacCabe A."/>
            <person name="Maekelae M.R."/>
            <person name="Malavazi I."/>
            <person name="Melin P."/>
            <person name="Meyer V."/>
            <person name="Mielnichuk N."/>
            <person name="Miskei M."/>
            <person name="Molnar A.P."/>
            <person name="Mule G."/>
            <person name="Ngan C.Y."/>
            <person name="Orejas M."/>
            <person name="Orosz E."/>
            <person name="Ouedraogo J.P."/>
            <person name="Overkamp K.M."/>
            <person name="Park H.-S."/>
            <person name="Perrone G."/>
            <person name="Piumi F."/>
            <person name="Punt P.J."/>
            <person name="Ram A.F."/>
            <person name="Ramon A."/>
            <person name="Rauscher S."/>
            <person name="Record E."/>
            <person name="Riano-Pachon D.M."/>
            <person name="Robert V."/>
            <person name="Roehrig J."/>
            <person name="Ruller R."/>
            <person name="Salamov A."/>
            <person name="Salih N.S."/>
            <person name="Samson R.A."/>
            <person name="Sandor E."/>
            <person name="Sanguinetti M."/>
            <person name="Schuetze T."/>
            <person name="Sepcic K."/>
            <person name="Shelest E."/>
            <person name="Sherlock G."/>
            <person name="Sophianopoulou V."/>
            <person name="Squina F.M."/>
            <person name="Sun H."/>
            <person name="Susca A."/>
            <person name="Todd R.B."/>
            <person name="Tsang A."/>
            <person name="Unkles S.E."/>
            <person name="van de Wiele N."/>
            <person name="van Rossen-Uffink D."/>
            <person name="Oliveira J.V."/>
            <person name="Vesth T.C."/>
            <person name="Visser J."/>
            <person name="Yu J.-H."/>
            <person name="Zhou M."/>
            <person name="Andersen M.R."/>
            <person name="Archer D.B."/>
            <person name="Baker S.E."/>
            <person name="Benoit I."/>
            <person name="Brakhage A.A."/>
            <person name="Braus G.H."/>
            <person name="Fischer R."/>
            <person name="Frisvad J.C."/>
            <person name="Goldman G.H."/>
            <person name="Houbraken J."/>
            <person name="Oakley B."/>
            <person name="Pocsi I."/>
            <person name="Scazzocchio C."/>
            <person name="Seiboth B."/>
            <person name="vanKuyk P.A."/>
            <person name="Wortman J."/>
            <person name="Dyer P.S."/>
            <person name="Grigoriev I.V."/>
        </authorList>
    </citation>
    <scope>NUCLEOTIDE SEQUENCE [LARGE SCALE GENOMIC DNA]</scope>
    <source>
        <strain evidence="2">CBS 516.65</strain>
    </source>
</reference>
<dbReference type="STRING" id="1160497.A0A1L9VQE5"/>
<dbReference type="SUPFAM" id="SSF81383">
    <property type="entry name" value="F-box domain"/>
    <property type="match status" value="1"/>
</dbReference>
<proteinExistence type="predicted"/>
<protein>
    <recommendedName>
        <fullName evidence="3">F-box domain-containing protein</fullName>
    </recommendedName>
</protein>
<dbReference type="Gene3D" id="3.80.10.10">
    <property type="entry name" value="Ribonuclease Inhibitor"/>
    <property type="match status" value="1"/>
</dbReference>
<dbReference type="RefSeq" id="XP_022402837.1">
    <property type="nucleotide sequence ID" value="XM_022546180.1"/>
</dbReference>
<dbReference type="Proteomes" id="UP000184300">
    <property type="component" value="Unassembled WGS sequence"/>
</dbReference>
<accession>A0A1L9VQE5</accession>
<dbReference type="InterPro" id="IPR032675">
    <property type="entry name" value="LRR_dom_sf"/>
</dbReference>
<evidence type="ECO:0008006" key="3">
    <source>
        <dbReference type="Google" id="ProtNLM"/>
    </source>
</evidence>